<dbReference type="PANTHER" id="PTHR30055">
    <property type="entry name" value="HTH-TYPE TRANSCRIPTIONAL REGULATOR RUTR"/>
    <property type="match status" value="1"/>
</dbReference>
<dbReference type="PANTHER" id="PTHR30055:SF234">
    <property type="entry name" value="HTH-TYPE TRANSCRIPTIONAL REGULATOR BETI"/>
    <property type="match status" value="1"/>
</dbReference>
<organism evidence="6 7">
    <name type="scientific">gamma proteobacterium HTCC2207</name>
    <dbReference type="NCBI Taxonomy" id="314287"/>
    <lineage>
        <taxon>Bacteria</taxon>
        <taxon>Pseudomonadati</taxon>
        <taxon>Pseudomonadota</taxon>
        <taxon>Gammaproteobacteria</taxon>
        <taxon>Cellvibrionales</taxon>
        <taxon>Porticoccaceae</taxon>
        <taxon>SAR92 clade</taxon>
    </lineage>
</organism>
<dbReference type="HOGENOM" id="CLU_091687_2_1_6"/>
<dbReference type="PROSITE" id="PS50977">
    <property type="entry name" value="HTH_TETR_2"/>
    <property type="match status" value="1"/>
</dbReference>
<evidence type="ECO:0000313" key="6">
    <source>
        <dbReference type="EMBL" id="EAS47426.1"/>
    </source>
</evidence>
<dbReference type="AlphaFoldDB" id="Q1YTR1"/>
<evidence type="ECO:0000256" key="1">
    <source>
        <dbReference type="ARBA" id="ARBA00023015"/>
    </source>
</evidence>
<dbReference type="Pfam" id="PF00440">
    <property type="entry name" value="TetR_N"/>
    <property type="match status" value="1"/>
</dbReference>
<dbReference type="InterPro" id="IPR041479">
    <property type="entry name" value="TetR_CgmR_C"/>
</dbReference>
<dbReference type="InterPro" id="IPR009057">
    <property type="entry name" value="Homeodomain-like_sf"/>
</dbReference>
<dbReference type="EMBL" id="AAPI01000002">
    <property type="protein sequence ID" value="EAS47426.1"/>
    <property type="molecule type" value="Genomic_DNA"/>
</dbReference>
<name>Q1YTR1_9GAMM</name>
<dbReference type="InterPro" id="IPR050109">
    <property type="entry name" value="HTH-type_TetR-like_transc_reg"/>
</dbReference>
<keyword evidence="7" id="KW-1185">Reference proteome</keyword>
<keyword evidence="3" id="KW-0804">Transcription</keyword>
<dbReference type="OrthoDB" id="9798857at2"/>
<protein>
    <submittedName>
        <fullName evidence="6">Transcriptional regulator, TetR family protein</fullName>
    </submittedName>
</protein>
<evidence type="ECO:0000259" key="5">
    <source>
        <dbReference type="PROSITE" id="PS50977"/>
    </source>
</evidence>
<dbReference type="Proteomes" id="UP000005555">
    <property type="component" value="Unassembled WGS sequence"/>
</dbReference>
<comment type="caution">
    <text evidence="6">The sequence shown here is derived from an EMBL/GenBank/DDBJ whole genome shotgun (WGS) entry which is preliminary data.</text>
</comment>
<keyword evidence="1" id="KW-0805">Transcription regulation</keyword>
<dbReference type="eggNOG" id="COG1309">
    <property type="taxonomic scope" value="Bacteria"/>
</dbReference>
<sequence length="176" mass="18951">MSTAEKTRTRIRASAQALVAEHGAGNLTLDSVAQHAGVSKGGLLYHYANKQALLEAMLEDLLSTRKALFLSSTAKQGRSAQLTALINTEFALTLTERATANAILAGGAENPDLLDPAREYFSMLFDYLVKEASDPALGTTVVLAVQGMQLLDTLGLYQFEPAEKDRLQQRLLALVS</sequence>
<accession>Q1YTR1</accession>
<feature type="DNA-binding region" description="H-T-H motif" evidence="4">
    <location>
        <begin position="28"/>
        <end position="47"/>
    </location>
</feature>
<dbReference type="GO" id="GO:0000976">
    <property type="term" value="F:transcription cis-regulatory region binding"/>
    <property type="evidence" value="ECO:0007669"/>
    <property type="project" value="TreeGrafter"/>
</dbReference>
<dbReference type="InterPro" id="IPR001647">
    <property type="entry name" value="HTH_TetR"/>
</dbReference>
<dbReference type="Gene3D" id="1.10.357.10">
    <property type="entry name" value="Tetracycline Repressor, domain 2"/>
    <property type="match status" value="1"/>
</dbReference>
<reference evidence="6 7" key="1">
    <citation type="submission" date="2006-03" db="EMBL/GenBank/DDBJ databases">
        <authorList>
            <person name="Giovannoni S.J."/>
            <person name="Cho J.-C."/>
            <person name="Ferriera S."/>
            <person name="Johnson J."/>
            <person name="Kravitz S."/>
            <person name="Halpern A."/>
            <person name="Remington K."/>
            <person name="Beeson K."/>
            <person name="Tran B."/>
            <person name="Rogers Y.-H."/>
            <person name="Friedman R."/>
            <person name="Venter J.C."/>
        </authorList>
    </citation>
    <scope>NUCLEOTIDE SEQUENCE [LARGE SCALE GENOMIC DNA]</scope>
    <source>
        <strain evidence="6 7">HTCC2207</strain>
    </source>
</reference>
<feature type="domain" description="HTH tetR-type" evidence="5">
    <location>
        <begin position="5"/>
        <end position="65"/>
    </location>
</feature>
<keyword evidence="2 4" id="KW-0238">DNA-binding</keyword>
<gene>
    <name evidence="6" type="ORF">GB2207_01442</name>
</gene>
<dbReference type="GO" id="GO:0003700">
    <property type="term" value="F:DNA-binding transcription factor activity"/>
    <property type="evidence" value="ECO:0007669"/>
    <property type="project" value="TreeGrafter"/>
</dbReference>
<dbReference type="SUPFAM" id="SSF46689">
    <property type="entry name" value="Homeodomain-like"/>
    <property type="match status" value="1"/>
</dbReference>
<dbReference type="PRINTS" id="PR00455">
    <property type="entry name" value="HTHTETR"/>
</dbReference>
<evidence type="ECO:0000256" key="3">
    <source>
        <dbReference type="ARBA" id="ARBA00023163"/>
    </source>
</evidence>
<proteinExistence type="predicted"/>
<evidence type="ECO:0000256" key="2">
    <source>
        <dbReference type="ARBA" id="ARBA00023125"/>
    </source>
</evidence>
<evidence type="ECO:0000313" key="7">
    <source>
        <dbReference type="Proteomes" id="UP000005555"/>
    </source>
</evidence>
<dbReference type="STRING" id="314287.GB2207_01442"/>
<evidence type="ECO:0000256" key="4">
    <source>
        <dbReference type="PROSITE-ProRule" id="PRU00335"/>
    </source>
</evidence>
<dbReference type="Pfam" id="PF17937">
    <property type="entry name" value="TetR_C_28"/>
    <property type="match status" value="1"/>
</dbReference>